<dbReference type="EMBL" id="JARWAO010000003">
    <property type="protein sequence ID" value="MDR5895680.1"/>
    <property type="molecule type" value="Genomic_DNA"/>
</dbReference>
<protein>
    <recommendedName>
        <fullName evidence="3 8">Glutamyl-tRNA reductase</fullName>
        <shortName evidence="8">GluTR</shortName>
        <ecNumber evidence="3 8">1.2.1.70</ecNumber>
    </recommendedName>
</protein>
<evidence type="ECO:0000256" key="4">
    <source>
        <dbReference type="ARBA" id="ARBA00022857"/>
    </source>
</evidence>
<evidence type="ECO:0000256" key="8">
    <source>
        <dbReference type="HAMAP-Rule" id="MF_00087"/>
    </source>
</evidence>
<dbReference type="EC" id="1.2.1.70" evidence="3 8"/>
<keyword evidence="4 8" id="KW-0521">NADP</keyword>
<feature type="domain" description="Quinate/shikimate 5-dehydrogenase/glutamyl-tRNA reductase" evidence="11">
    <location>
        <begin position="171"/>
        <end position="305"/>
    </location>
</feature>
<feature type="binding site" evidence="8">
    <location>
        <begin position="113"/>
        <end position="115"/>
    </location>
    <ligand>
        <name>substrate</name>
    </ligand>
</feature>
<feature type="domain" description="Glutamyl-tRNA reductase N-terminal" evidence="12">
    <location>
        <begin position="6"/>
        <end position="155"/>
    </location>
</feature>
<comment type="pathway">
    <text evidence="1 8 9">Porphyrin-containing compound metabolism; protoporphyrin-IX biosynthesis; 5-aminolevulinate from L-glutamyl-tRNA(Glu): step 1/2.</text>
</comment>
<comment type="caution">
    <text evidence="13">The sequence shown here is derived from an EMBL/GenBank/DDBJ whole genome shotgun (WGS) entry which is preliminary data.</text>
</comment>
<keyword evidence="6 8" id="KW-0627">Porphyrin biosynthesis</keyword>
<keyword evidence="14" id="KW-1185">Reference proteome</keyword>
<organism evidence="13 14">
    <name type="scientific">Larsenimonas suaedae</name>
    <dbReference type="NCBI Taxonomy" id="1851019"/>
    <lineage>
        <taxon>Bacteria</taxon>
        <taxon>Pseudomonadati</taxon>
        <taxon>Pseudomonadota</taxon>
        <taxon>Gammaproteobacteria</taxon>
        <taxon>Oceanospirillales</taxon>
        <taxon>Halomonadaceae</taxon>
        <taxon>Larsenimonas</taxon>
    </lineage>
</organism>
<accession>A0ABU1GUF8</accession>
<dbReference type="Pfam" id="PF00745">
    <property type="entry name" value="GlutR_dimer"/>
    <property type="match status" value="1"/>
</dbReference>
<dbReference type="CDD" id="cd05213">
    <property type="entry name" value="NAD_bind_Glutamyl_tRNA_reduct"/>
    <property type="match status" value="1"/>
</dbReference>
<feature type="active site" description="Nucleophile" evidence="8">
    <location>
        <position position="50"/>
    </location>
</feature>
<feature type="domain" description="Tetrapyrrole biosynthesis glutamyl-tRNA reductase dimerisation" evidence="10">
    <location>
        <begin position="319"/>
        <end position="413"/>
    </location>
</feature>
<evidence type="ECO:0000256" key="6">
    <source>
        <dbReference type="ARBA" id="ARBA00023244"/>
    </source>
</evidence>
<keyword evidence="5 8" id="KW-0560">Oxidoreductase</keyword>
<dbReference type="SUPFAM" id="SSF69742">
    <property type="entry name" value="Glutamyl tRNA-reductase catalytic, N-terminal domain"/>
    <property type="match status" value="1"/>
</dbReference>
<dbReference type="InterPro" id="IPR036291">
    <property type="entry name" value="NAD(P)-bd_dom_sf"/>
</dbReference>
<evidence type="ECO:0000256" key="3">
    <source>
        <dbReference type="ARBA" id="ARBA00012970"/>
    </source>
</evidence>
<feature type="binding site" evidence="8">
    <location>
        <position position="108"/>
    </location>
    <ligand>
        <name>substrate</name>
    </ligand>
</feature>
<evidence type="ECO:0000256" key="2">
    <source>
        <dbReference type="ARBA" id="ARBA00005916"/>
    </source>
</evidence>
<evidence type="ECO:0000259" key="11">
    <source>
        <dbReference type="Pfam" id="PF01488"/>
    </source>
</evidence>
<comment type="function">
    <text evidence="8">Catalyzes the NADPH-dependent reduction of glutamyl-tRNA(Glu) to glutamate 1-semialdehyde (GSA).</text>
</comment>
<evidence type="ECO:0000256" key="7">
    <source>
        <dbReference type="ARBA" id="ARBA00047464"/>
    </source>
</evidence>
<dbReference type="HAMAP" id="MF_00087">
    <property type="entry name" value="Glu_tRNA_reductase"/>
    <property type="match status" value="1"/>
</dbReference>
<dbReference type="Proteomes" id="UP001269375">
    <property type="component" value="Unassembled WGS sequence"/>
</dbReference>
<feature type="binding site" evidence="8">
    <location>
        <begin position="49"/>
        <end position="52"/>
    </location>
    <ligand>
        <name>substrate</name>
    </ligand>
</feature>
<dbReference type="InterPro" id="IPR006151">
    <property type="entry name" value="Shikm_DH/Glu-tRNA_Rdtase"/>
</dbReference>
<evidence type="ECO:0000313" key="14">
    <source>
        <dbReference type="Proteomes" id="UP001269375"/>
    </source>
</evidence>
<dbReference type="InterPro" id="IPR018214">
    <property type="entry name" value="GluRdtase_CS"/>
</dbReference>
<feature type="site" description="Important for activity" evidence="8">
    <location>
        <position position="98"/>
    </location>
</feature>
<comment type="subunit">
    <text evidence="8">Homodimer.</text>
</comment>
<dbReference type="NCBIfam" id="TIGR01035">
    <property type="entry name" value="hemA"/>
    <property type="match status" value="1"/>
</dbReference>
<dbReference type="InterPro" id="IPR036453">
    <property type="entry name" value="GluRdtase_dimer_dom_sf"/>
</dbReference>
<proteinExistence type="inferred from homology"/>
<comment type="similarity">
    <text evidence="2 8 9">Belongs to the glutamyl-tRNA reductase family.</text>
</comment>
<dbReference type="RefSeq" id="WP_251589493.1">
    <property type="nucleotide sequence ID" value="NZ_JAMLJI010000001.1"/>
</dbReference>
<dbReference type="SUPFAM" id="SSF51735">
    <property type="entry name" value="NAD(P)-binding Rossmann-fold domains"/>
    <property type="match status" value="1"/>
</dbReference>
<dbReference type="PANTHER" id="PTHR43013">
    <property type="entry name" value="GLUTAMYL-TRNA REDUCTASE"/>
    <property type="match status" value="1"/>
</dbReference>
<dbReference type="Pfam" id="PF05201">
    <property type="entry name" value="GlutR_N"/>
    <property type="match status" value="1"/>
</dbReference>
<evidence type="ECO:0000259" key="10">
    <source>
        <dbReference type="Pfam" id="PF00745"/>
    </source>
</evidence>
<name>A0ABU1GUF8_9GAMM</name>
<feature type="binding site" evidence="8">
    <location>
        <begin position="188"/>
        <end position="193"/>
    </location>
    <ligand>
        <name>NADP(+)</name>
        <dbReference type="ChEBI" id="CHEBI:58349"/>
    </ligand>
</feature>
<dbReference type="PROSITE" id="PS00747">
    <property type="entry name" value="GLUTR"/>
    <property type="match status" value="1"/>
</dbReference>
<dbReference type="Pfam" id="PF01488">
    <property type="entry name" value="Shikimate_DH"/>
    <property type="match status" value="1"/>
</dbReference>
<dbReference type="PANTHER" id="PTHR43013:SF1">
    <property type="entry name" value="GLUTAMYL-TRNA REDUCTASE"/>
    <property type="match status" value="1"/>
</dbReference>
<dbReference type="InterPro" id="IPR015896">
    <property type="entry name" value="4pyrrol_synth_GluRdtase_dimer"/>
</dbReference>
<reference evidence="13 14" key="1">
    <citation type="submission" date="2023-04" db="EMBL/GenBank/DDBJ databases">
        <title>A long-awaited taxogenomic arrangement of the family Halomonadaceae.</title>
        <authorList>
            <person name="De La Haba R."/>
            <person name="Chuvochina M."/>
            <person name="Wittouck S."/>
            <person name="Arahal D.R."/>
            <person name="Sanchez-Porro C."/>
            <person name="Hugenholtz P."/>
            <person name="Ventosa A."/>
        </authorList>
    </citation>
    <scope>NUCLEOTIDE SEQUENCE [LARGE SCALE GENOMIC DNA]</scope>
    <source>
        <strain evidence="13 14">DSM 22428</strain>
    </source>
</reference>
<dbReference type="SUPFAM" id="SSF69075">
    <property type="entry name" value="Glutamyl tRNA-reductase dimerization domain"/>
    <property type="match status" value="1"/>
</dbReference>
<dbReference type="Gene3D" id="3.40.50.720">
    <property type="entry name" value="NAD(P)-binding Rossmann-like Domain"/>
    <property type="match status" value="1"/>
</dbReference>
<dbReference type="InterPro" id="IPR036343">
    <property type="entry name" value="GluRdtase_N_sf"/>
</dbReference>
<comment type="catalytic activity">
    <reaction evidence="7 8 9">
        <text>(S)-4-amino-5-oxopentanoate + tRNA(Glu) + NADP(+) = L-glutamyl-tRNA(Glu) + NADPH + H(+)</text>
        <dbReference type="Rhea" id="RHEA:12344"/>
        <dbReference type="Rhea" id="RHEA-COMP:9663"/>
        <dbReference type="Rhea" id="RHEA-COMP:9680"/>
        <dbReference type="ChEBI" id="CHEBI:15378"/>
        <dbReference type="ChEBI" id="CHEBI:57501"/>
        <dbReference type="ChEBI" id="CHEBI:57783"/>
        <dbReference type="ChEBI" id="CHEBI:58349"/>
        <dbReference type="ChEBI" id="CHEBI:78442"/>
        <dbReference type="ChEBI" id="CHEBI:78520"/>
        <dbReference type="EC" id="1.2.1.70"/>
    </reaction>
</comment>
<comment type="miscellaneous">
    <text evidence="8">During catalysis, the active site Cys acts as a nucleophile attacking the alpha-carbonyl group of tRNA-bound glutamate with the formation of a thioester intermediate between enzyme and glutamate, and the concomitant release of tRNA(Glu). The thioester intermediate is finally reduced by direct hydride transfer from NADPH, to form the product GSA.</text>
</comment>
<sequence>MTLLALGINHRTAAVDVREKIAFSPVELQDAFVELAALEGIKSAVVLSTCNRTEIYCMLAHPDGEGAIIDWLSAYHGVPANDILECSYSYVGSDAVRHLMRVACGLDSMVLGEPQILGQIKDAYQKARYHEAVHGELDRLFQHTFSIAKQVRTDTDIGEHPVSIAFAAVNLASRIFDDFTRSRALLIGAGETIELVARHLREAGIQGVIVANRTQERAQTLADEVGGVAISLEEIPSALTCADIVISSTASPLPILGKGMVEGALKARRYRPMFMVDIAVPRDIESQVGDLDDVFLYSVDDLHEVIEENRRQRQAAADQAEAIIADGVDTWQHERRVRSAGQMIKQYRLQAESLRRTSEEQALQQLAQGQPAEEVIRRLSHQLSNKLLHGTTKRLRDASGAERHDLLLAAEELLLDPLEAEQDPS</sequence>
<evidence type="ECO:0000256" key="1">
    <source>
        <dbReference type="ARBA" id="ARBA00005059"/>
    </source>
</evidence>
<evidence type="ECO:0000256" key="5">
    <source>
        <dbReference type="ARBA" id="ARBA00023002"/>
    </source>
</evidence>
<dbReference type="InterPro" id="IPR015895">
    <property type="entry name" value="4pyrrol_synth_GluRdtase_N"/>
</dbReference>
<dbReference type="PIRSF" id="PIRSF000445">
    <property type="entry name" value="4pyrrol_synth_GluRdtase"/>
    <property type="match status" value="1"/>
</dbReference>
<dbReference type="InterPro" id="IPR000343">
    <property type="entry name" value="4pyrrol_synth_GluRdtase"/>
</dbReference>
<comment type="domain">
    <text evidence="8">Possesses an unusual extended V-shaped dimeric structure with each monomer consisting of three distinct domains arranged along a curved 'spinal' alpha-helix. The N-terminal catalytic domain specifically recognizes the glutamate moiety of the substrate. The second domain is the NADPH-binding domain, and the third C-terminal domain is responsible for dimerization.</text>
</comment>
<feature type="binding site" evidence="8">
    <location>
        <position position="119"/>
    </location>
    <ligand>
        <name>substrate</name>
    </ligand>
</feature>
<evidence type="ECO:0000313" key="13">
    <source>
        <dbReference type="EMBL" id="MDR5895680.1"/>
    </source>
</evidence>
<evidence type="ECO:0000256" key="9">
    <source>
        <dbReference type="RuleBase" id="RU000584"/>
    </source>
</evidence>
<dbReference type="GO" id="GO:0008883">
    <property type="term" value="F:glutamyl-tRNA reductase activity"/>
    <property type="evidence" value="ECO:0007669"/>
    <property type="project" value="UniProtKB-EC"/>
</dbReference>
<evidence type="ECO:0000259" key="12">
    <source>
        <dbReference type="Pfam" id="PF05201"/>
    </source>
</evidence>
<dbReference type="Gene3D" id="3.30.460.30">
    <property type="entry name" value="Glutamyl-tRNA reductase, N-terminal domain"/>
    <property type="match status" value="1"/>
</dbReference>
<gene>
    <name evidence="8 13" type="primary">hemA</name>
    <name evidence="13" type="ORF">QC825_06315</name>
</gene>